<name>A0AAD9LVN3_9PEZI</name>
<gene>
    <name evidence="1" type="ORF">LX32DRAFT_126757</name>
</gene>
<sequence length="183" mass="20911">MALVSRYRSGPCRTAERVPDLEKRTRSEDYKGDKLQHGFKVHKQSRVHPLRTRQDRIGILRSIWTRGPQSLHIGGRMILALFLRWPIRQHRRSCLFARVEHAVCRYVLATKDLGGKRHRPASGGICFVSSTSRAQREGFFRSYGGGGGGHVDRTLHQWFGWASVSSLHHSLYTCSATTITFLR</sequence>
<comment type="caution">
    <text evidence="1">The sequence shown here is derived from an EMBL/GenBank/DDBJ whole genome shotgun (WGS) entry which is preliminary data.</text>
</comment>
<accession>A0AAD9LVN3</accession>
<evidence type="ECO:0000313" key="2">
    <source>
        <dbReference type="Proteomes" id="UP001232148"/>
    </source>
</evidence>
<dbReference type="EMBL" id="MU842985">
    <property type="protein sequence ID" value="KAK2023831.1"/>
    <property type="molecule type" value="Genomic_DNA"/>
</dbReference>
<evidence type="ECO:0000313" key="1">
    <source>
        <dbReference type="EMBL" id="KAK2023831.1"/>
    </source>
</evidence>
<keyword evidence="2" id="KW-1185">Reference proteome</keyword>
<dbReference type="Proteomes" id="UP001232148">
    <property type="component" value="Unassembled WGS sequence"/>
</dbReference>
<organism evidence="1 2">
    <name type="scientific">Colletotrichum zoysiae</name>
    <dbReference type="NCBI Taxonomy" id="1216348"/>
    <lineage>
        <taxon>Eukaryota</taxon>
        <taxon>Fungi</taxon>
        <taxon>Dikarya</taxon>
        <taxon>Ascomycota</taxon>
        <taxon>Pezizomycotina</taxon>
        <taxon>Sordariomycetes</taxon>
        <taxon>Hypocreomycetidae</taxon>
        <taxon>Glomerellales</taxon>
        <taxon>Glomerellaceae</taxon>
        <taxon>Colletotrichum</taxon>
        <taxon>Colletotrichum graminicola species complex</taxon>
    </lineage>
</organism>
<protein>
    <submittedName>
        <fullName evidence="1">Uncharacterized protein</fullName>
    </submittedName>
</protein>
<reference evidence="1" key="1">
    <citation type="submission" date="2021-06" db="EMBL/GenBank/DDBJ databases">
        <title>Comparative genomics, transcriptomics and evolutionary studies reveal genomic signatures of adaptation to plant cell wall in hemibiotrophic fungi.</title>
        <authorList>
            <consortium name="DOE Joint Genome Institute"/>
            <person name="Baroncelli R."/>
            <person name="Diaz J.F."/>
            <person name="Benocci T."/>
            <person name="Peng M."/>
            <person name="Battaglia E."/>
            <person name="Haridas S."/>
            <person name="Andreopoulos W."/>
            <person name="Labutti K."/>
            <person name="Pangilinan J."/>
            <person name="Floch G.L."/>
            <person name="Makela M.R."/>
            <person name="Henrissat B."/>
            <person name="Grigoriev I.V."/>
            <person name="Crouch J.A."/>
            <person name="De Vries R.P."/>
            <person name="Sukno S.A."/>
            <person name="Thon M.R."/>
        </authorList>
    </citation>
    <scope>NUCLEOTIDE SEQUENCE</scope>
    <source>
        <strain evidence="1">MAFF235873</strain>
    </source>
</reference>
<proteinExistence type="predicted"/>
<dbReference type="AlphaFoldDB" id="A0AAD9LVN3"/>